<dbReference type="InterPro" id="IPR018060">
    <property type="entry name" value="HTH_AraC"/>
</dbReference>
<keyword evidence="3" id="KW-0804">Transcription</keyword>
<evidence type="ECO:0000313" key="6">
    <source>
        <dbReference type="Proteomes" id="UP001159329"/>
    </source>
</evidence>
<protein>
    <submittedName>
        <fullName evidence="5">AraC family transcriptional regulator</fullName>
    </submittedName>
</protein>
<dbReference type="Proteomes" id="UP001159329">
    <property type="component" value="Unassembled WGS sequence"/>
</dbReference>
<keyword evidence="2" id="KW-0238">DNA-binding</keyword>
<dbReference type="RefSeq" id="WP_279694643.1">
    <property type="nucleotide sequence ID" value="NZ_JAOEEO010000001.1"/>
</dbReference>
<dbReference type="InterPro" id="IPR032687">
    <property type="entry name" value="AraC-type_N"/>
</dbReference>
<evidence type="ECO:0000256" key="3">
    <source>
        <dbReference type="ARBA" id="ARBA00023163"/>
    </source>
</evidence>
<dbReference type="Pfam" id="PF12833">
    <property type="entry name" value="HTH_18"/>
    <property type="match status" value="1"/>
</dbReference>
<evidence type="ECO:0000259" key="4">
    <source>
        <dbReference type="PROSITE" id="PS01124"/>
    </source>
</evidence>
<reference evidence="5" key="1">
    <citation type="submission" date="2022-09" db="EMBL/GenBank/DDBJ databases">
        <title>Intensive care unit water sources are persistently colonized with multi-drug resistant bacteria and are the site of extensive horizontal gene transfer of antibiotic resistance genes.</title>
        <authorList>
            <person name="Diorio-Toth L."/>
        </authorList>
    </citation>
    <scope>NUCLEOTIDE SEQUENCE</scope>
    <source>
        <strain evidence="5">GD04005</strain>
    </source>
</reference>
<organism evidence="5 6">
    <name type="scientific">Acinetobacter courvalinii</name>
    <dbReference type="NCBI Taxonomy" id="280147"/>
    <lineage>
        <taxon>Bacteria</taxon>
        <taxon>Pseudomonadati</taxon>
        <taxon>Pseudomonadota</taxon>
        <taxon>Gammaproteobacteria</taxon>
        <taxon>Moraxellales</taxon>
        <taxon>Moraxellaceae</taxon>
        <taxon>Acinetobacter</taxon>
    </lineage>
</organism>
<dbReference type="GO" id="GO:0003700">
    <property type="term" value="F:DNA-binding transcription factor activity"/>
    <property type="evidence" value="ECO:0007669"/>
    <property type="project" value="InterPro"/>
</dbReference>
<dbReference type="PROSITE" id="PS01124">
    <property type="entry name" value="HTH_ARAC_FAMILY_2"/>
    <property type="match status" value="1"/>
</dbReference>
<dbReference type="PANTHER" id="PTHR47894">
    <property type="entry name" value="HTH-TYPE TRANSCRIPTIONAL REGULATOR GADX"/>
    <property type="match status" value="1"/>
</dbReference>
<keyword evidence="1" id="KW-0805">Transcription regulation</keyword>
<sequence>MNPELPGSYVNLLVDVVGKWNVSPQQMLAGTGIKVQKLDAPFWYVDLNVFNYLLEKAAILTREPAISLYLAREMRVSCYGNVGIAATTAPTLGDAIEILEQFIGLHCAVFKPRLRIDGERVHLYFAQPLSQERLNLHATCFLIFGFGQILQNLAQVNLEIDYKFQQDRPDFYKRIHPDKNLNVAFSAEADCLTFKQEYLHLPLKTADAMLARLSRQQCQHDAQKLAQKRMDKDRLDAVIKAMIYDEHEGFLSIKQVAGKLHISERSLQRQLGQQQTTFQTLLAAVRRQHAEYLLKQSKLSIQEVADRLGYADISHFSRAFKRWTNVTPRFYREVSIGHSSY</sequence>
<evidence type="ECO:0000256" key="1">
    <source>
        <dbReference type="ARBA" id="ARBA00023015"/>
    </source>
</evidence>
<dbReference type="GO" id="GO:0005829">
    <property type="term" value="C:cytosol"/>
    <property type="evidence" value="ECO:0007669"/>
    <property type="project" value="TreeGrafter"/>
</dbReference>
<dbReference type="SUPFAM" id="SSF46689">
    <property type="entry name" value="Homeodomain-like"/>
    <property type="match status" value="1"/>
</dbReference>
<dbReference type="PANTHER" id="PTHR47894:SF1">
    <property type="entry name" value="HTH-TYPE TRANSCRIPTIONAL REGULATOR VQSM"/>
    <property type="match status" value="1"/>
</dbReference>
<proteinExistence type="predicted"/>
<dbReference type="PRINTS" id="PR00032">
    <property type="entry name" value="HTHARAC"/>
</dbReference>
<dbReference type="AlphaFoldDB" id="A0AA42I5P8"/>
<dbReference type="EMBL" id="JAOEEO010000001">
    <property type="protein sequence ID" value="MDH0563028.1"/>
    <property type="molecule type" value="Genomic_DNA"/>
</dbReference>
<dbReference type="InterPro" id="IPR009057">
    <property type="entry name" value="Homeodomain-like_sf"/>
</dbReference>
<comment type="caution">
    <text evidence="5">The sequence shown here is derived from an EMBL/GenBank/DDBJ whole genome shotgun (WGS) entry which is preliminary data.</text>
</comment>
<gene>
    <name evidence="5" type="ORF">N7644_04940</name>
</gene>
<evidence type="ECO:0000256" key="2">
    <source>
        <dbReference type="ARBA" id="ARBA00023125"/>
    </source>
</evidence>
<evidence type="ECO:0000313" key="5">
    <source>
        <dbReference type="EMBL" id="MDH0563028.1"/>
    </source>
</evidence>
<dbReference type="GO" id="GO:0000976">
    <property type="term" value="F:transcription cis-regulatory region binding"/>
    <property type="evidence" value="ECO:0007669"/>
    <property type="project" value="TreeGrafter"/>
</dbReference>
<dbReference type="Pfam" id="PF12625">
    <property type="entry name" value="Arabinose_bd"/>
    <property type="match status" value="1"/>
</dbReference>
<accession>A0AA42I5P8</accession>
<name>A0AA42I5P8_9GAMM</name>
<dbReference type="Gene3D" id="1.10.10.60">
    <property type="entry name" value="Homeodomain-like"/>
    <property type="match status" value="1"/>
</dbReference>
<feature type="domain" description="HTH araC/xylS-type" evidence="4">
    <location>
        <begin position="233"/>
        <end position="334"/>
    </location>
</feature>
<dbReference type="SMART" id="SM00342">
    <property type="entry name" value="HTH_ARAC"/>
    <property type="match status" value="1"/>
</dbReference>
<dbReference type="InterPro" id="IPR020449">
    <property type="entry name" value="Tscrpt_reg_AraC-type_HTH"/>
</dbReference>